<keyword evidence="2" id="KW-1185">Reference proteome</keyword>
<proteinExistence type="predicted"/>
<organism evidence="1 2">
    <name type="scientific">Portunus trituberculatus</name>
    <name type="common">Swimming crab</name>
    <name type="synonym">Neptunus trituberculatus</name>
    <dbReference type="NCBI Taxonomy" id="210409"/>
    <lineage>
        <taxon>Eukaryota</taxon>
        <taxon>Metazoa</taxon>
        <taxon>Ecdysozoa</taxon>
        <taxon>Arthropoda</taxon>
        <taxon>Crustacea</taxon>
        <taxon>Multicrustacea</taxon>
        <taxon>Malacostraca</taxon>
        <taxon>Eumalacostraca</taxon>
        <taxon>Eucarida</taxon>
        <taxon>Decapoda</taxon>
        <taxon>Pleocyemata</taxon>
        <taxon>Brachyura</taxon>
        <taxon>Eubrachyura</taxon>
        <taxon>Portunoidea</taxon>
        <taxon>Portunidae</taxon>
        <taxon>Portuninae</taxon>
        <taxon>Portunus</taxon>
    </lineage>
</organism>
<comment type="caution">
    <text evidence="1">The sequence shown here is derived from an EMBL/GenBank/DDBJ whole genome shotgun (WGS) entry which is preliminary data.</text>
</comment>
<name>A0A5B7JM47_PORTR</name>
<accession>A0A5B7JM47</accession>
<gene>
    <name evidence="1" type="ORF">E2C01_090573</name>
</gene>
<sequence length="68" mass="7555">MATGAEDGIREMGSCEFRVGVMVSFWNDDEEEEGEAGGRKSQVNHLFPWRRGERRLGRGVAARKGKGT</sequence>
<evidence type="ECO:0000313" key="1">
    <source>
        <dbReference type="EMBL" id="MPC95366.1"/>
    </source>
</evidence>
<evidence type="ECO:0000313" key="2">
    <source>
        <dbReference type="Proteomes" id="UP000324222"/>
    </source>
</evidence>
<dbReference type="EMBL" id="VSRR010101956">
    <property type="protein sequence ID" value="MPC95366.1"/>
    <property type="molecule type" value="Genomic_DNA"/>
</dbReference>
<dbReference type="Proteomes" id="UP000324222">
    <property type="component" value="Unassembled WGS sequence"/>
</dbReference>
<protein>
    <submittedName>
        <fullName evidence="1">Uncharacterized protein</fullName>
    </submittedName>
</protein>
<reference evidence="1 2" key="1">
    <citation type="submission" date="2019-05" db="EMBL/GenBank/DDBJ databases">
        <title>Another draft genome of Portunus trituberculatus and its Hox gene families provides insights of decapod evolution.</title>
        <authorList>
            <person name="Jeong J.-H."/>
            <person name="Song I."/>
            <person name="Kim S."/>
            <person name="Choi T."/>
            <person name="Kim D."/>
            <person name="Ryu S."/>
            <person name="Kim W."/>
        </authorList>
    </citation>
    <scope>NUCLEOTIDE SEQUENCE [LARGE SCALE GENOMIC DNA]</scope>
    <source>
        <tissue evidence="1">Muscle</tissue>
    </source>
</reference>
<dbReference type="AlphaFoldDB" id="A0A5B7JM47"/>